<dbReference type="PANTHER" id="PTHR33799:SF1">
    <property type="entry name" value="PTS SYSTEM MANNOSE-SPECIFIC EIIAB COMPONENT-RELATED"/>
    <property type="match status" value="1"/>
</dbReference>
<dbReference type="PROSITE" id="PS51096">
    <property type="entry name" value="PTS_EIIA_TYPE_4"/>
    <property type="match status" value="1"/>
</dbReference>
<keyword evidence="3" id="KW-0963">Cytoplasm</keyword>
<name>A0A1T5MME8_9FIRM</name>
<dbReference type="Proteomes" id="UP000190285">
    <property type="component" value="Unassembled WGS sequence"/>
</dbReference>
<evidence type="ECO:0000259" key="8">
    <source>
        <dbReference type="PROSITE" id="PS51096"/>
    </source>
</evidence>
<dbReference type="GO" id="GO:0016301">
    <property type="term" value="F:kinase activity"/>
    <property type="evidence" value="ECO:0007669"/>
    <property type="project" value="UniProtKB-KW"/>
</dbReference>
<evidence type="ECO:0000313" key="10">
    <source>
        <dbReference type="Proteomes" id="UP000190285"/>
    </source>
</evidence>
<dbReference type="GO" id="GO:0005737">
    <property type="term" value="C:cytoplasm"/>
    <property type="evidence" value="ECO:0007669"/>
    <property type="project" value="UniProtKB-SubCell"/>
</dbReference>
<dbReference type="InterPro" id="IPR051471">
    <property type="entry name" value="Bacterial_PTS_sugar_comp"/>
</dbReference>
<reference evidence="9 10" key="1">
    <citation type="submission" date="2017-02" db="EMBL/GenBank/DDBJ databases">
        <authorList>
            <person name="Peterson S.W."/>
        </authorList>
    </citation>
    <scope>NUCLEOTIDE SEQUENCE [LARGE SCALE GENOMIC DNA]</scope>
    <source>
        <strain evidence="9 10">M1</strain>
    </source>
</reference>
<proteinExistence type="predicted"/>
<sequence>MLKVLLVGHGRFPEGIKNSVEIIMGKQDNLYTINAYTKDTPFEEELNSFIRTVDLDKDKLIIVSDMFGGSVNQKTLSNVDMKKVKLITGLNLSILLEVLMLQEEDVTDEKLRSIVEETRKQIIFVNDTLKEDVEDDFDF</sequence>
<dbReference type="Pfam" id="PF03610">
    <property type="entry name" value="EIIA-man"/>
    <property type="match status" value="1"/>
</dbReference>
<protein>
    <submittedName>
        <fullName evidence="9">PTS system, mannose-specific IIA component</fullName>
    </submittedName>
</protein>
<feature type="domain" description="PTS EIIA type-4" evidence="8">
    <location>
        <begin position="1"/>
        <end position="122"/>
    </location>
</feature>
<dbReference type="SUPFAM" id="SSF53062">
    <property type="entry name" value="PTS system fructose IIA component-like"/>
    <property type="match status" value="1"/>
</dbReference>
<keyword evidence="6" id="KW-0598">Phosphotransferase system</keyword>
<dbReference type="InterPro" id="IPR033887">
    <property type="entry name" value="PTS_IIA_man"/>
</dbReference>
<keyword evidence="10" id="KW-1185">Reference proteome</keyword>
<evidence type="ECO:0000256" key="7">
    <source>
        <dbReference type="ARBA" id="ARBA00022777"/>
    </source>
</evidence>
<dbReference type="AlphaFoldDB" id="A0A1T5MME8"/>
<comment type="subcellular location">
    <subcellularLocation>
        <location evidence="1">Cytoplasm</location>
    </subcellularLocation>
</comment>
<dbReference type="InterPro" id="IPR004701">
    <property type="entry name" value="PTS_EIIA_man-typ"/>
</dbReference>
<dbReference type="GO" id="GO:0016020">
    <property type="term" value="C:membrane"/>
    <property type="evidence" value="ECO:0007669"/>
    <property type="project" value="InterPro"/>
</dbReference>
<keyword evidence="4" id="KW-0762">Sugar transport</keyword>
<gene>
    <name evidence="9" type="ORF">SAMN02194393_05026</name>
</gene>
<organism evidence="9 10">
    <name type="scientific">Maledivibacter halophilus</name>
    <dbReference type="NCBI Taxonomy" id="36842"/>
    <lineage>
        <taxon>Bacteria</taxon>
        <taxon>Bacillati</taxon>
        <taxon>Bacillota</taxon>
        <taxon>Clostridia</taxon>
        <taxon>Peptostreptococcales</taxon>
        <taxon>Caminicellaceae</taxon>
        <taxon>Maledivibacter</taxon>
    </lineage>
</organism>
<keyword evidence="2" id="KW-0813">Transport</keyword>
<dbReference type="RefSeq" id="WP_079495617.1">
    <property type="nucleotide sequence ID" value="NZ_FUZT01000019.1"/>
</dbReference>
<dbReference type="GO" id="GO:0009401">
    <property type="term" value="P:phosphoenolpyruvate-dependent sugar phosphotransferase system"/>
    <property type="evidence" value="ECO:0007669"/>
    <property type="project" value="UniProtKB-KW"/>
</dbReference>
<keyword evidence="5" id="KW-0808">Transferase</keyword>
<evidence type="ECO:0000256" key="5">
    <source>
        <dbReference type="ARBA" id="ARBA00022679"/>
    </source>
</evidence>
<dbReference type="OrthoDB" id="6578004at2"/>
<evidence type="ECO:0000313" key="9">
    <source>
        <dbReference type="EMBL" id="SKC89395.1"/>
    </source>
</evidence>
<dbReference type="EMBL" id="FUZT01000019">
    <property type="protein sequence ID" value="SKC89395.1"/>
    <property type="molecule type" value="Genomic_DNA"/>
</dbReference>
<evidence type="ECO:0000256" key="3">
    <source>
        <dbReference type="ARBA" id="ARBA00022490"/>
    </source>
</evidence>
<evidence type="ECO:0000256" key="1">
    <source>
        <dbReference type="ARBA" id="ARBA00004496"/>
    </source>
</evidence>
<evidence type="ECO:0000256" key="2">
    <source>
        <dbReference type="ARBA" id="ARBA00022448"/>
    </source>
</evidence>
<dbReference type="InterPro" id="IPR036662">
    <property type="entry name" value="PTS_EIIA_man-typ_sf"/>
</dbReference>
<accession>A0A1T5MME8</accession>
<keyword evidence="7" id="KW-0418">Kinase</keyword>
<dbReference type="STRING" id="36842.SAMN02194393_05026"/>
<evidence type="ECO:0000256" key="4">
    <source>
        <dbReference type="ARBA" id="ARBA00022597"/>
    </source>
</evidence>
<dbReference type="PANTHER" id="PTHR33799">
    <property type="entry name" value="PTS PERMEASE-RELATED-RELATED"/>
    <property type="match status" value="1"/>
</dbReference>
<dbReference type="CDD" id="cd00006">
    <property type="entry name" value="PTS_IIA_man"/>
    <property type="match status" value="1"/>
</dbReference>
<evidence type="ECO:0000256" key="6">
    <source>
        <dbReference type="ARBA" id="ARBA00022683"/>
    </source>
</evidence>
<dbReference type="Gene3D" id="3.40.50.510">
    <property type="entry name" value="Phosphotransferase system, mannose-type IIA component"/>
    <property type="match status" value="1"/>
</dbReference>